<dbReference type="InterPro" id="IPR018483">
    <property type="entry name" value="Carb_kinase_FGGY_CS"/>
</dbReference>
<dbReference type="GO" id="GO:0005975">
    <property type="term" value="P:carbohydrate metabolic process"/>
    <property type="evidence" value="ECO:0007669"/>
    <property type="project" value="InterPro"/>
</dbReference>
<feature type="domain" description="Carbohydrate kinase FGGY C-terminal" evidence="4">
    <location>
        <begin position="1"/>
        <end position="109"/>
    </location>
</feature>
<protein>
    <submittedName>
        <fullName evidence="5">Carbohydrate kinase FGGY</fullName>
    </submittedName>
</protein>
<evidence type="ECO:0000256" key="3">
    <source>
        <dbReference type="ARBA" id="ARBA00022777"/>
    </source>
</evidence>
<dbReference type="PROSITE" id="PS00445">
    <property type="entry name" value="FGGY_KINASES_2"/>
    <property type="match status" value="1"/>
</dbReference>
<proteinExistence type="inferred from homology"/>
<reference evidence="5 6" key="1">
    <citation type="journal article" date="2013" name="ISME J.">
        <title>Comparative genomics of pathogenic lineages of Vibrio nigripulchritudo identifies virulence-associated traits.</title>
        <authorList>
            <person name="Goudenege D."/>
            <person name="Labreuche Y."/>
            <person name="Krin E."/>
            <person name="Ansquer D."/>
            <person name="Mangenot S."/>
            <person name="Calteau A."/>
            <person name="Medigue C."/>
            <person name="Mazel D."/>
            <person name="Polz M.F."/>
            <person name="Le Roux F."/>
        </authorList>
    </citation>
    <scope>NUCLEOTIDE SEQUENCE [LARGE SCALE GENOMIC DNA]</scope>
    <source>
        <strain evidence="5 6">SOn1</strain>
    </source>
</reference>
<dbReference type="Proteomes" id="UP000018211">
    <property type="component" value="Unassembled WGS sequence"/>
</dbReference>
<keyword evidence="3 5" id="KW-0418">Kinase</keyword>
<dbReference type="EMBL" id="CAOF01000045">
    <property type="protein sequence ID" value="CCO45139.1"/>
    <property type="molecule type" value="Genomic_DNA"/>
</dbReference>
<evidence type="ECO:0000313" key="6">
    <source>
        <dbReference type="Proteomes" id="UP000018211"/>
    </source>
</evidence>
<evidence type="ECO:0000256" key="2">
    <source>
        <dbReference type="ARBA" id="ARBA00022679"/>
    </source>
</evidence>
<accession>A0AAV2VL22</accession>
<sequence length="156" mass="16921">MVVLPYFSGERTPIQDPNTKGVIFGLTMNHTKGHLFRAALEGVGYSIQHILQTMNQAGASAEKISAVGGGTKSPVWLQAVSDITGVPQDIPSVTFGASYGNAFLAGFAAGLIPSQDEIQRWVNVSHRVKPNPDNEATYKELMNKYLILYPRTADLM</sequence>
<dbReference type="GO" id="GO:0016301">
    <property type="term" value="F:kinase activity"/>
    <property type="evidence" value="ECO:0007669"/>
    <property type="project" value="UniProtKB-KW"/>
</dbReference>
<dbReference type="PANTHER" id="PTHR43095">
    <property type="entry name" value="SUGAR KINASE"/>
    <property type="match status" value="1"/>
</dbReference>
<dbReference type="InterPro" id="IPR050406">
    <property type="entry name" value="FGGY_Carb_Kinase"/>
</dbReference>
<dbReference type="Gene3D" id="3.30.420.40">
    <property type="match status" value="1"/>
</dbReference>
<dbReference type="InterPro" id="IPR043129">
    <property type="entry name" value="ATPase_NBD"/>
</dbReference>
<comment type="similarity">
    <text evidence="1">Belongs to the FGGY kinase family.</text>
</comment>
<name>A0AAV2VL22_9VIBR</name>
<organism evidence="5 6">
    <name type="scientific">Vibrio nigripulchritudo SOn1</name>
    <dbReference type="NCBI Taxonomy" id="1238450"/>
    <lineage>
        <taxon>Bacteria</taxon>
        <taxon>Pseudomonadati</taxon>
        <taxon>Pseudomonadota</taxon>
        <taxon>Gammaproteobacteria</taxon>
        <taxon>Vibrionales</taxon>
        <taxon>Vibrionaceae</taxon>
        <taxon>Vibrio</taxon>
    </lineage>
</organism>
<evidence type="ECO:0000259" key="4">
    <source>
        <dbReference type="Pfam" id="PF02782"/>
    </source>
</evidence>
<dbReference type="SUPFAM" id="SSF53067">
    <property type="entry name" value="Actin-like ATPase domain"/>
    <property type="match status" value="1"/>
</dbReference>
<evidence type="ECO:0000256" key="1">
    <source>
        <dbReference type="ARBA" id="ARBA00009156"/>
    </source>
</evidence>
<keyword evidence="2" id="KW-0808">Transferase</keyword>
<dbReference type="InterPro" id="IPR018485">
    <property type="entry name" value="FGGY_C"/>
</dbReference>
<dbReference type="Pfam" id="PF02782">
    <property type="entry name" value="FGGY_C"/>
    <property type="match status" value="1"/>
</dbReference>
<comment type="caution">
    <text evidence="5">The sequence shown here is derived from an EMBL/GenBank/DDBJ whole genome shotgun (WGS) entry which is preliminary data.</text>
</comment>
<dbReference type="GO" id="GO:0016773">
    <property type="term" value="F:phosphotransferase activity, alcohol group as acceptor"/>
    <property type="evidence" value="ECO:0007669"/>
    <property type="project" value="InterPro"/>
</dbReference>
<evidence type="ECO:0000313" key="5">
    <source>
        <dbReference type="EMBL" id="CCO45139.1"/>
    </source>
</evidence>
<gene>
    <name evidence="5" type="ORF">VIBNISOn1_1390018</name>
</gene>
<dbReference type="AlphaFoldDB" id="A0AAV2VL22"/>
<dbReference type="PANTHER" id="PTHR43095:SF5">
    <property type="entry name" value="XYLULOSE KINASE"/>
    <property type="match status" value="1"/>
</dbReference>